<dbReference type="InterPro" id="IPR036890">
    <property type="entry name" value="HATPase_C_sf"/>
</dbReference>
<dbReference type="Pfam" id="PF02518">
    <property type="entry name" value="HATPase_c"/>
    <property type="match status" value="1"/>
</dbReference>
<keyword evidence="13 14" id="KW-0472">Membrane</keyword>
<dbReference type="Gene3D" id="3.30.565.10">
    <property type="entry name" value="Histidine kinase-like ATPase, C-terminal domain"/>
    <property type="match status" value="1"/>
</dbReference>
<keyword evidence="8" id="KW-0547">Nucleotide-binding</keyword>
<feature type="domain" description="Histidine kinase" evidence="15">
    <location>
        <begin position="251"/>
        <end position="467"/>
    </location>
</feature>
<comment type="caution">
    <text evidence="17">The sequence shown here is derived from an EMBL/GenBank/DDBJ whole genome shotgun (WGS) entry which is preliminary data.</text>
</comment>
<feature type="transmembrane region" description="Helical" evidence="14">
    <location>
        <begin position="12"/>
        <end position="34"/>
    </location>
</feature>
<dbReference type="SMART" id="SM00304">
    <property type="entry name" value="HAMP"/>
    <property type="match status" value="1"/>
</dbReference>
<feature type="domain" description="HAMP" evidence="16">
    <location>
        <begin position="191"/>
        <end position="243"/>
    </location>
</feature>
<gene>
    <name evidence="17" type="ORF">H8R92_11075</name>
</gene>
<evidence type="ECO:0000256" key="2">
    <source>
        <dbReference type="ARBA" id="ARBA00004651"/>
    </source>
</evidence>
<dbReference type="InterPro" id="IPR003661">
    <property type="entry name" value="HisK_dim/P_dom"/>
</dbReference>
<keyword evidence="12" id="KW-0902">Two-component regulatory system</keyword>
<evidence type="ECO:0000256" key="3">
    <source>
        <dbReference type="ARBA" id="ARBA00012438"/>
    </source>
</evidence>
<dbReference type="RefSeq" id="WP_022211387.1">
    <property type="nucleotide sequence ID" value="NZ_JACOOQ010000020.1"/>
</dbReference>
<dbReference type="GO" id="GO:0005886">
    <property type="term" value="C:plasma membrane"/>
    <property type="evidence" value="ECO:0007669"/>
    <property type="project" value="UniProtKB-SubCell"/>
</dbReference>
<dbReference type="Gene3D" id="6.10.340.10">
    <property type="match status" value="1"/>
</dbReference>
<dbReference type="PANTHER" id="PTHR45528:SF1">
    <property type="entry name" value="SENSOR HISTIDINE KINASE CPXA"/>
    <property type="match status" value="1"/>
</dbReference>
<keyword evidence="9 17" id="KW-0418">Kinase</keyword>
<dbReference type="AlphaFoldDB" id="A0A8I0AF47"/>
<evidence type="ECO:0000256" key="11">
    <source>
        <dbReference type="ARBA" id="ARBA00022989"/>
    </source>
</evidence>
<dbReference type="SUPFAM" id="SSF158472">
    <property type="entry name" value="HAMP domain-like"/>
    <property type="match status" value="1"/>
</dbReference>
<keyword evidence="6" id="KW-0808">Transferase</keyword>
<dbReference type="PROSITE" id="PS50109">
    <property type="entry name" value="HIS_KIN"/>
    <property type="match status" value="1"/>
</dbReference>
<dbReference type="InterPro" id="IPR003594">
    <property type="entry name" value="HATPase_dom"/>
</dbReference>
<name>A0A8I0AF47_9CLOT</name>
<dbReference type="InterPro" id="IPR036097">
    <property type="entry name" value="HisK_dim/P_sf"/>
</dbReference>
<proteinExistence type="predicted"/>
<dbReference type="PROSITE" id="PS50885">
    <property type="entry name" value="HAMP"/>
    <property type="match status" value="1"/>
</dbReference>
<feature type="transmembrane region" description="Helical" evidence="14">
    <location>
        <begin position="165"/>
        <end position="185"/>
    </location>
</feature>
<dbReference type="SUPFAM" id="SSF47384">
    <property type="entry name" value="Homodimeric domain of signal transducing histidine kinase"/>
    <property type="match status" value="1"/>
</dbReference>
<keyword evidence="5" id="KW-0597">Phosphoprotein</keyword>
<dbReference type="EMBL" id="JACOOQ010000020">
    <property type="protein sequence ID" value="MBC5640957.1"/>
    <property type="molecule type" value="Genomic_DNA"/>
</dbReference>
<evidence type="ECO:0000256" key="6">
    <source>
        <dbReference type="ARBA" id="ARBA00022679"/>
    </source>
</evidence>
<comment type="subcellular location">
    <subcellularLocation>
        <location evidence="2">Cell membrane</location>
        <topology evidence="2">Multi-pass membrane protein</topology>
    </subcellularLocation>
</comment>
<protein>
    <recommendedName>
        <fullName evidence="3">histidine kinase</fullName>
        <ecNumber evidence="3">2.7.13.3</ecNumber>
    </recommendedName>
</protein>
<dbReference type="FunFam" id="1.10.287.130:FF:000001">
    <property type="entry name" value="Two-component sensor histidine kinase"/>
    <property type="match status" value="1"/>
</dbReference>
<dbReference type="Gene3D" id="1.10.287.130">
    <property type="match status" value="1"/>
</dbReference>
<evidence type="ECO:0000256" key="13">
    <source>
        <dbReference type="ARBA" id="ARBA00023136"/>
    </source>
</evidence>
<dbReference type="InterPro" id="IPR005467">
    <property type="entry name" value="His_kinase_dom"/>
</dbReference>
<dbReference type="InterPro" id="IPR050398">
    <property type="entry name" value="HssS/ArlS-like"/>
</dbReference>
<keyword evidence="10" id="KW-0067">ATP-binding</keyword>
<evidence type="ECO:0000256" key="4">
    <source>
        <dbReference type="ARBA" id="ARBA00022475"/>
    </source>
</evidence>
<dbReference type="CDD" id="cd00082">
    <property type="entry name" value="HisKA"/>
    <property type="match status" value="1"/>
</dbReference>
<evidence type="ECO:0000256" key="14">
    <source>
        <dbReference type="SAM" id="Phobius"/>
    </source>
</evidence>
<evidence type="ECO:0000256" key="12">
    <source>
        <dbReference type="ARBA" id="ARBA00023012"/>
    </source>
</evidence>
<accession>A0A8I0AF47</accession>
<dbReference type="EC" id="2.7.13.3" evidence="3"/>
<organism evidence="17 18">
    <name type="scientific">Clostridium lentum</name>
    <dbReference type="NCBI Taxonomy" id="2763037"/>
    <lineage>
        <taxon>Bacteria</taxon>
        <taxon>Bacillati</taxon>
        <taxon>Bacillota</taxon>
        <taxon>Clostridia</taxon>
        <taxon>Eubacteriales</taxon>
        <taxon>Clostridiaceae</taxon>
        <taxon>Clostridium</taxon>
    </lineage>
</organism>
<dbReference type="SMART" id="SM00387">
    <property type="entry name" value="HATPase_c"/>
    <property type="match status" value="1"/>
</dbReference>
<sequence length="467" mass="53536">MSRKESINQRIIVTFISVTSIVLIFLGSIMTILFNKNYHSTKLSNLEKQMGIIENSINNYLNQQDGSYSQLKEIIKMACISTNTEAIITDRLGYVYLVNGEDYQNLMYSKIKLNTESLSSNIEFKKEVFKVDNASIKGYVKAIYEDGEIDGYMIMVMQNESERNFNMFIIWITVIIEIIISAIVIKIVTNQIIIRPIDNINNVAKRLAKGEVEKRVVVNCNNEIGELAESFNMMAECLEKSDTKRREFISNVSHELRSPITSIKGFIGGILDGVIPRDRENYYLKIVYDEVDRLARLVNDLLDMSAMESGKFNLAITEFDINQVISLCILNLEHKIQEKGLNVKATFHNNRAYVLGDRDRIIQVVTNIIENSIKYSNDDGEIKIDVYSKGEKIYVDIFNSGECIEEKELNKIWDRFYKSDKSRTNKLSTGLGLPIVRSILSQHNEDIWVKNIEGKGVSFIFTLKKSH</sequence>
<evidence type="ECO:0000256" key="9">
    <source>
        <dbReference type="ARBA" id="ARBA00022777"/>
    </source>
</evidence>
<keyword evidence="7 14" id="KW-0812">Transmembrane</keyword>
<dbReference type="Pfam" id="PF00672">
    <property type="entry name" value="HAMP"/>
    <property type="match status" value="1"/>
</dbReference>
<dbReference type="Proteomes" id="UP000662088">
    <property type="component" value="Unassembled WGS sequence"/>
</dbReference>
<dbReference type="SUPFAM" id="SSF55874">
    <property type="entry name" value="ATPase domain of HSP90 chaperone/DNA topoisomerase II/histidine kinase"/>
    <property type="match status" value="1"/>
</dbReference>
<keyword evidence="4" id="KW-1003">Cell membrane</keyword>
<dbReference type="PANTHER" id="PTHR45528">
    <property type="entry name" value="SENSOR HISTIDINE KINASE CPXA"/>
    <property type="match status" value="1"/>
</dbReference>
<reference evidence="17" key="1">
    <citation type="submission" date="2020-08" db="EMBL/GenBank/DDBJ databases">
        <title>Genome public.</title>
        <authorList>
            <person name="Liu C."/>
            <person name="Sun Q."/>
        </authorList>
    </citation>
    <scope>NUCLEOTIDE SEQUENCE</scope>
    <source>
        <strain evidence="17">NSJ-42</strain>
    </source>
</reference>
<evidence type="ECO:0000259" key="15">
    <source>
        <dbReference type="PROSITE" id="PS50109"/>
    </source>
</evidence>
<dbReference type="CDD" id="cd06225">
    <property type="entry name" value="HAMP"/>
    <property type="match status" value="1"/>
</dbReference>
<evidence type="ECO:0000256" key="7">
    <source>
        <dbReference type="ARBA" id="ARBA00022692"/>
    </source>
</evidence>
<keyword evidence="18" id="KW-1185">Reference proteome</keyword>
<dbReference type="FunFam" id="3.30.565.10:FF:000006">
    <property type="entry name" value="Sensor histidine kinase WalK"/>
    <property type="match status" value="1"/>
</dbReference>
<dbReference type="GO" id="GO:0005524">
    <property type="term" value="F:ATP binding"/>
    <property type="evidence" value="ECO:0007669"/>
    <property type="project" value="UniProtKB-KW"/>
</dbReference>
<keyword evidence="11 14" id="KW-1133">Transmembrane helix</keyword>
<evidence type="ECO:0000256" key="5">
    <source>
        <dbReference type="ARBA" id="ARBA00022553"/>
    </source>
</evidence>
<evidence type="ECO:0000313" key="17">
    <source>
        <dbReference type="EMBL" id="MBC5640957.1"/>
    </source>
</evidence>
<dbReference type="Pfam" id="PF00512">
    <property type="entry name" value="HisKA"/>
    <property type="match status" value="1"/>
</dbReference>
<dbReference type="InterPro" id="IPR003660">
    <property type="entry name" value="HAMP_dom"/>
</dbReference>
<dbReference type="GO" id="GO:0000155">
    <property type="term" value="F:phosphorelay sensor kinase activity"/>
    <property type="evidence" value="ECO:0007669"/>
    <property type="project" value="InterPro"/>
</dbReference>
<dbReference type="SMART" id="SM00388">
    <property type="entry name" value="HisKA"/>
    <property type="match status" value="1"/>
</dbReference>
<evidence type="ECO:0000259" key="16">
    <source>
        <dbReference type="PROSITE" id="PS50885"/>
    </source>
</evidence>
<evidence type="ECO:0000256" key="8">
    <source>
        <dbReference type="ARBA" id="ARBA00022741"/>
    </source>
</evidence>
<evidence type="ECO:0000313" key="18">
    <source>
        <dbReference type="Proteomes" id="UP000662088"/>
    </source>
</evidence>
<evidence type="ECO:0000256" key="10">
    <source>
        <dbReference type="ARBA" id="ARBA00022840"/>
    </source>
</evidence>
<comment type="catalytic activity">
    <reaction evidence="1">
        <text>ATP + protein L-histidine = ADP + protein N-phospho-L-histidine.</text>
        <dbReference type="EC" id="2.7.13.3"/>
    </reaction>
</comment>
<evidence type="ECO:0000256" key="1">
    <source>
        <dbReference type="ARBA" id="ARBA00000085"/>
    </source>
</evidence>